<comment type="catalytic activity">
    <reaction evidence="9 10">
        <text>L-histidyl-[translation elongation factor 2] + S-adenosyl-L-methionine = 2-[(3S)-amino-3-carboxypropyl]-L-histidyl-[translation elongation factor 2] + S-methyl-5'-thioadenosine + H(+)</text>
        <dbReference type="Rhea" id="RHEA:36783"/>
        <dbReference type="Rhea" id="RHEA-COMP:9748"/>
        <dbReference type="Rhea" id="RHEA-COMP:9749"/>
        <dbReference type="ChEBI" id="CHEBI:15378"/>
        <dbReference type="ChEBI" id="CHEBI:17509"/>
        <dbReference type="ChEBI" id="CHEBI:29979"/>
        <dbReference type="ChEBI" id="CHEBI:59789"/>
        <dbReference type="ChEBI" id="CHEBI:73995"/>
        <dbReference type="EC" id="2.5.1.108"/>
    </reaction>
</comment>
<dbReference type="EC" id="2.5.1.108" evidence="3 10"/>
<comment type="pathway">
    <text evidence="2 10">Protein modification; peptidyl-diphthamide biosynthesis.</text>
</comment>
<dbReference type="Pfam" id="PF01866">
    <property type="entry name" value="Diphthamide_syn"/>
    <property type="match status" value="1"/>
</dbReference>
<evidence type="ECO:0000256" key="10">
    <source>
        <dbReference type="PIRNR" id="PIRNR004967"/>
    </source>
</evidence>
<dbReference type="AlphaFoldDB" id="A0A2D6M1C0"/>
<dbReference type="NCBIfam" id="TIGR00322">
    <property type="entry name" value="diphth2_R"/>
    <property type="match status" value="1"/>
</dbReference>
<dbReference type="PIRSF" id="PIRSF004967">
    <property type="entry name" value="DPH1"/>
    <property type="match status" value="1"/>
</dbReference>
<dbReference type="SFLD" id="SFLDS00032">
    <property type="entry name" value="Radical_SAM_3-amino-3-carboxyp"/>
    <property type="match status" value="1"/>
</dbReference>
<dbReference type="InterPro" id="IPR042264">
    <property type="entry name" value="DPH1/DPH2_2"/>
</dbReference>
<dbReference type="NCBIfam" id="TIGR03682">
    <property type="entry name" value="arCOG04112"/>
    <property type="match status" value="1"/>
</dbReference>
<reference evidence="12" key="1">
    <citation type="submission" date="2017-09" db="EMBL/GenBank/DDBJ databases">
        <title>The Reconstruction of 2,631 Draft Metagenome-Assembled Genomes from the Global Oceans.</title>
        <authorList>
            <person name="Tully B.J."/>
            <person name="Graham E.D."/>
            <person name="Heidelberg J.F."/>
        </authorList>
    </citation>
    <scope>NUCLEOTIDE SEQUENCE [LARGE SCALE GENOMIC DNA]</scope>
</reference>
<evidence type="ECO:0000313" key="12">
    <source>
        <dbReference type="Proteomes" id="UP000226592"/>
    </source>
</evidence>
<evidence type="ECO:0000256" key="8">
    <source>
        <dbReference type="ARBA" id="ARBA00023014"/>
    </source>
</evidence>
<keyword evidence="10" id="KW-0004">4Fe-4S</keyword>
<evidence type="ECO:0000256" key="5">
    <source>
        <dbReference type="ARBA" id="ARBA00022691"/>
    </source>
</evidence>
<keyword evidence="4 10" id="KW-0808">Transferase</keyword>
<comment type="cofactor">
    <cofactor evidence="1 10">
        <name>[4Fe-4S] cluster</name>
        <dbReference type="ChEBI" id="CHEBI:49883"/>
    </cofactor>
</comment>
<gene>
    <name evidence="11" type="primary">dph2</name>
    <name evidence="11" type="ORF">CL943_02840</name>
</gene>
<dbReference type="UniPathway" id="UPA00559"/>
<dbReference type="Gene3D" id="3.40.50.11850">
    <property type="entry name" value="Diphthamide synthesis DPH1/DPH2 domain 2"/>
    <property type="match status" value="1"/>
</dbReference>
<dbReference type="InterPro" id="IPR022428">
    <property type="entry name" value="Dph2_arc"/>
</dbReference>
<name>A0A2D6M1C0_9ARCH</name>
<keyword evidence="8 10" id="KW-0411">Iron-sulfur</keyword>
<keyword evidence="5 10" id="KW-0949">S-adenosyl-L-methionine</keyword>
<comment type="function">
    <text evidence="10">Catalyzes the first step of diphthamide biosynthesis, i.e. the transfer of the 3-amino-3-carboxypropyl group from S-adenosyl-L-methionine (SAM) to the C2 position of the imidazole ring of the target histidine residue in translation elongation factor 2 (EF-2).</text>
</comment>
<dbReference type="InterPro" id="IPR042265">
    <property type="entry name" value="DPH1/DPH2_3"/>
</dbReference>
<organism evidence="11 12">
    <name type="scientific">Candidatus Iainarchaeum sp</name>
    <dbReference type="NCBI Taxonomy" id="3101447"/>
    <lineage>
        <taxon>Archaea</taxon>
        <taxon>Candidatus Iainarchaeota</taxon>
        <taxon>Candidatus Iainarchaeia</taxon>
        <taxon>Candidatus Iainarchaeales</taxon>
        <taxon>Candidatus Iainarchaeaceae</taxon>
        <taxon>Candidatus Iainarchaeum</taxon>
    </lineage>
</organism>
<dbReference type="InterPro" id="IPR016435">
    <property type="entry name" value="DPH1/DPH2"/>
</dbReference>
<keyword evidence="7 10" id="KW-0408">Iron</keyword>
<accession>A0A2D6M1C0</accession>
<dbReference type="PANTHER" id="PTHR10762:SF1">
    <property type="entry name" value="2-(3-AMINO-3-CARBOXYPROPYL)HISTIDINE SYNTHASE SUBUNIT 1"/>
    <property type="match status" value="1"/>
</dbReference>
<dbReference type="Gene3D" id="3.40.50.11860">
    <property type="entry name" value="Diphthamide synthesis DPH1/DPH2 domain 3"/>
    <property type="match status" value="1"/>
</dbReference>
<dbReference type="Proteomes" id="UP000226592">
    <property type="component" value="Unassembled WGS sequence"/>
</dbReference>
<keyword evidence="6 10" id="KW-0479">Metal-binding</keyword>
<evidence type="ECO:0000256" key="9">
    <source>
        <dbReference type="ARBA" id="ARBA00048403"/>
    </source>
</evidence>
<sequence length="331" mass="36202">MLKLDLDKVVKAVLNKKAKIVAVQIPEGLKQHALDIVEAIETKANARVFLLIDPCYGACDLADGEAKRLGAELLLHFGHSPFLKKTEVETVYIPLKYELKKGSLAILAEKISKNLEKGTSIGVCTTVQYLGFLEEFKKLLEKKGLKVFVGQGKGTEKGQILGCNYSSVKSIEAAVDSIVFLGDGLFHPLGISFCCNKPVFTANPLGGEVREIKGERDLFLRKRFAAIALAQQAERFGILVSTKKGQSRKGLAIELKKKIEAKGKKAFLLAGNLIKSDYLLGMKLDALVSTACPRIAFDDASSFKHPVVSPSELLIVFGEKKIDDYNVDKFS</sequence>
<evidence type="ECO:0000256" key="4">
    <source>
        <dbReference type="ARBA" id="ARBA00022679"/>
    </source>
</evidence>
<dbReference type="GO" id="GO:0051539">
    <property type="term" value="F:4 iron, 4 sulfur cluster binding"/>
    <property type="evidence" value="ECO:0007669"/>
    <property type="project" value="UniProtKB-UniRule"/>
</dbReference>
<protein>
    <recommendedName>
        <fullName evidence="3 10">2-(3-amino-3-carboxypropyl)histidine synthase</fullName>
        <ecNumber evidence="3 10">2.5.1.108</ecNumber>
    </recommendedName>
</protein>
<evidence type="ECO:0000256" key="6">
    <source>
        <dbReference type="ARBA" id="ARBA00022723"/>
    </source>
</evidence>
<dbReference type="GO" id="GO:0090560">
    <property type="term" value="F:2-(3-amino-3-carboxypropyl)histidine synthase activity"/>
    <property type="evidence" value="ECO:0007669"/>
    <property type="project" value="UniProtKB-UniRule"/>
</dbReference>
<evidence type="ECO:0000313" key="11">
    <source>
        <dbReference type="EMBL" id="MAG22216.1"/>
    </source>
</evidence>
<dbReference type="GO" id="GO:0046872">
    <property type="term" value="F:metal ion binding"/>
    <property type="evidence" value="ECO:0007669"/>
    <property type="project" value="UniProtKB-KW"/>
</dbReference>
<dbReference type="InterPro" id="IPR035435">
    <property type="entry name" value="DPH1/DPH2_euk_archaea"/>
</dbReference>
<comment type="similarity">
    <text evidence="10">Belongs to the DPH1/DPH2 family.</text>
</comment>
<dbReference type="InterPro" id="IPR042263">
    <property type="entry name" value="DPH1/DPH2_1"/>
</dbReference>
<dbReference type="PANTHER" id="PTHR10762">
    <property type="entry name" value="DIPHTHAMIDE BIOSYNTHESIS PROTEIN"/>
    <property type="match status" value="1"/>
</dbReference>
<evidence type="ECO:0000256" key="7">
    <source>
        <dbReference type="ARBA" id="ARBA00023004"/>
    </source>
</evidence>
<dbReference type="EMBL" id="NZBU01000009">
    <property type="protein sequence ID" value="MAG22216.1"/>
    <property type="molecule type" value="Genomic_DNA"/>
</dbReference>
<dbReference type="GO" id="GO:0017183">
    <property type="term" value="P:protein histidyl modification to diphthamide"/>
    <property type="evidence" value="ECO:0007669"/>
    <property type="project" value="UniProtKB-UniRule"/>
</dbReference>
<comment type="caution">
    <text evidence="11">The sequence shown here is derived from an EMBL/GenBank/DDBJ whole genome shotgun (WGS) entry which is preliminary data.</text>
</comment>
<evidence type="ECO:0000256" key="1">
    <source>
        <dbReference type="ARBA" id="ARBA00001966"/>
    </source>
</evidence>
<dbReference type="Gene3D" id="3.40.50.11840">
    <property type="entry name" value="Diphthamide synthesis DPH1/DPH2 domain 1"/>
    <property type="match status" value="1"/>
</dbReference>
<evidence type="ECO:0000256" key="2">
    <source>
        <dbReference type="ARBA" id="ARBA00005156"/>
    </source>
</evidence>
<evidence type="ECO:0000256" key="3">
    <source>
        <dbReference type="ARBA" id="ARBA00012221"/>
    </source>
</evidence>
<proteinExistence type="inferred from homology"/>